<evidence type="ECO:0000313" key="2">
    <source>
        <dbReference type="EMBL" id="EFP92189.2"/>
    </source>
</evidence>
<dbReference type="GO" id="GO:0006310">
    <property type="term" value="P:DNA recombination"/>
    <property type="evidence" value="ECO:0007669"/>
    <property type="project" value="UniProtKB-KW"/>
</dbReference>
<dbReference type="KEGG" id="pgr:PGTG_18086"/>
<dbReference type="SUPFAM" id="SSF56349">
    <property type="entry name" value="DNA breaking-rejoining enzymes"/>
    <property type="match status" value="1"/>
</dbReference>
<dbReference type="GO" id="GO:0003677">
    <property type="term" value="F:DNA binding"/>
    <property type="evidence" value="ECO:0007669"/>
    <property type="project" value="InterPro"/>
</dbReference>
<dbReference type="VEuPathDB" id="FungiDB:PGTG_18086"/>
<evidence type="ECO:0000313" key="3">
    <source>
        <dbReference type="Proteomes" id="UP000008783"/>
    </source>
</evidence>
<dbReference type="HOGENOM" id="CLU_003292_5_0_1"/>
<dbReference type="GO" id="GO:0015074">
    <property type="term" value="P:DNA integration"/>
    <property type="evidence" value="ECO:0007669"/>
    <property type="project" value="InterPro"/>
</dbReference>
<reference evidence="3" key="2">
    <citation type="journal article" date="2011" name="Proc. Natl. Acad. Sci. U.S.A.">
        <title>Obligate biotrophy features unraveled by the genomic analysis of rust fungi.</title>
        <authorList>
            <person name="Duplessis S."/>
            <person name="Cuomo C.A."/>
            <person name="Lin Y.-C."/>
            <person name="Aerts A."/>
            <person name="Tisserant E."/>
            <person name="Veneault-Fourrey C."/>
            <person name="Joly D.L."/>
            <person name="Hacquard S."/>
            <person name="Amselem J."/>
            <person name="Cantarel B.L."/>
            <person name="Chiu R."/>
            <person name="Coutinho P.M."/>
            <person name="Feau N."/>
            <person name="Field M."/>
            <person name="Frey P."/>
            <person name="Gelhaye E."/>
            <person name="Goldberg J."/>
            <person name="Grabherr M.G."/>
            <person name="Kodira C.D."/>
            <person name="Kohler A."/>
            <person name="Kuees U."/>
            <person name="Lindquist E.A."/>
            <person name="Lucas S.M."/>
            <person name="Mago R."/>
            <person name="Mauceli E."/>
            <person name="Morin E."/>
            <person name="Murat C."/>
            <person name="Pangilinan J.L."/>
            <person name="Park R."/>
            <person name="Pearson M."/>
            <person name="Quesneville H."/>
            <person name="Rouhier N."/>
            <person name="Sakthikumar S."/>
            <person name="Salamov A.A."/>
            <person name="Schmutz J."/>
            <person name="Selles B."/>
            <person name="Shapiro H."/>
            <person name="Tanguay P."/>
            <person name="Tuskan G.A."/>
            <person name="Henrissat B."/>
            <person name="Van de Peer Y."/>
            <person name="Rouze P."/>
            <person name="Ellis J.G."/>
            <person name="Dodds P.N."/>
            <person name="Schein J.E."/>
            <person name="Zhong S."/>
            <person name="Hamelin R.C."/>
            <person name="Grigoriev I.V."/>
            <person name="Szabo L.J."/>
            <person name="Martin F."/>
        </authorList>
    </citation>
    <scope>NUCLEOTIDE SEQUENCE [LARGE SCALE GENOMIC DNA]</scope>
    <source>
        <strain evidence="3">CRL 75-36-700-3 / race SCCL</strain>
    </source>
</reference>
<dbReference type="InterPro" id="IPR052925">
    <property type="entry name" value="Phage_Integrase-like_Recomb"/>
</dbReference>
<dbReference type="Proteomes" id="UP000008783">
    <property type="component" value="Unassembled WGS sequence"/>
</dbReference>
<dbReference type="InterPro" id="IPR013762">
    <property type="entry name" value="Integrase-like_cat_sf"/>
</dbReference>
<name>E3L6L4_PUCGT</name>
<organism evidence="2 3">
    <name type="scientific">Puccinia graminis f. sp. tritici (strain CRL 75-36-700-3 / race SCCL)</name>
    <name type="common">Black stem rust fungus</name>
    <dbReference type="NCBI Taxonomy" id="418459"/>
    <lineage>
        <taxon>Eukaryota</taxon>
        <taxon>Fungi</taxon>
        <taxon>Dikarya</taxon>
        <taxon>Basidiomycota</taxon>
        <taxon>Pucciniomycotina</taxon>
        <taxon>Pucciniomycetes</taxon>
        <taxon>Pucciniales</taxon>
        <taxon>Pucciniaceae</taxon>
        <taxon>Puccinia</taxon>
    </lineage>
</organism>
<dbReference type="InterPro" id="IPR011010">
    <property type="entry name" value="DNA_brk_join_enz"/>
</dbReference>
<keyword evidence="1" id="KW-0233">DNA recombination</keyword>
<keyword evidence="3" id="KW-1185">Reference proteome</keyword>
<reference key="1">
    <citation type="submission" date="2007-01" db="EMBL/GenBank/DDBJ databases">
        <title>The Genome Sequence of Puccinia graminis f. sp. tritici Strain CRL 75-36-700-3.</title>
        <authorList>
            <consortium name="The Broad Institute Genome Sequencing Platform"/>
            <person name="Birren B."/>
            <person name="Lander E."/>
            <person name="Galagan J."/>
            <person name="Nusbaum C."/>
            <person name="Devon K."/>
            <person name="Cuomo C."/>
            <person name="Jaffe D."/>
            <person name="Butler J."/>
            <person name="Alvarez P."/>
            <person name="Gnerre S."/>
            <person name="Grabherr M."/>
            <person name="Mauceli E."/>
            <person name="Brockman W."/>
            <person name="Young S."/>
            <person name="LaButti K."/>
            <person name="Sykes S."/>
            <person name="DeCaprio D."/>
            <person name="Crawford M."/>
            <person name="Koehrsen M."/>
            <person name="Engels R."/>
            <person name="Montgomery P."/>
            <person name="Pearson M."/>
            <person name="Howarth C."/>
            <person name="Larson L."/>
            <person name="White J."/>
            <person name="Zeng Q."/>
            <person name="Kodira C."/>
            <person name="Yandava C."/>
            <person name="Alvarado L."/>
            <person name="O'Leary S."/>
            <person name="Szabo L."/>
            <person name="Dean R."/>
            <person name="Schein J."/>
        </authorList>
    </citation>
    <scope>NUCLEOTIDE SEQUENCE</scope>
    <source>
        <strain>CRL 75-36-700-3</strain>
    </source>
</reference>
<dbReference type="PANTHER" id="PTHR34605:SF3">
    <property type="entry name" value="P CELL-TYPE AGGLUTINATION PROTEIN MAP4-LIKE-RELATED"/>
    <property type="match status" value="1"/>
</dbReference>
<dbReference type="GeneID" id="10537517"/>
<dbReference type="InParanoid" id="E3L6L4"/>
<accession>E3L6L4</accession>
<sequence length="351" mass="39058">MPEPVNSFLSSIRDFTPQGHSLHNPSKLDQHVLNGRSKLTLKSNNSAVRKFLAFIKASRKTPSILPATKDNIYGFCFWAGKKDTDKGESGVLSVTLKKYLQGLKAWNIFHDSPYPLISEKKVALLLKSSLKLEALAAKRVPKNPVMIEHFVVLANDLASGDLEDAAILDLALVSFWSLARLGEVTHDQSNPGCKILQHDVTVSHDGRSESIELKESKTALLGESQFLQLKLVPNCLCPVRAMTQRISSWGQSDHIFGYSNKGRYLALMKYSVKRRLLAIWTTHGFDGLSGHSFRVGGTSFHNALGISPTQICKLGRWASVSYKLYIRVYSSDDLSSSLETLSQLDLQWRLT</sequence>
<dbReference type="EMBL" id="DS178360">
    <property type="protein sequence ID" value="EFP92189.2"/>
    <property type="molecule type" value="Genomic_DNA"/>
</dbReference>
<dbReference type="AlphaFoldDB" id="E3L6L4"/>
<evidence type="ECO:0000256" key="1">
    <source>
        <dbReference type="ARBA" id="ARBA00023172"/>
    </source>
</evidence>
<proteinExistence type="predicted"/>
<evidence type="ECO:0008006" key="4">
    <source>
        <dbReference type="Google" id="ProtNLM"/>
    </source>
</evidence>
<dbReference type="OrthoDB" id="3254696at2759"/>
<gene>
    <name evidence="2" type="ORF">PGTG_18086</name>
</gene>
<dbReference type="RefSeq" id="XP_003336608.2">
    <property type="nucleotide sequence ID" value="XM_003336560.2"/>
</dbReference>
<protein>
    <recommendedName>
        <fullName evidence="4">Tyr recombinase domain-containing protein</fullName>
    </recommendedName>
</protein>
<dbReference type="Gene3D" id="1.10.443.10">
    <property type="entry name" value="Intergrase catalytic core"/>
    <property type="match status" value="1"/>
</dbReference>
<dbReference type="PANTHER" id="PTHR34605">
    <property type="entry name" value="PHAGE_INTEGRASE DOMAIN-CONTAINING PROTEIN"/>
    <property type="match status" value="1"/>
</dbReference>